<dbReference type="AlphaFoldDB" id="L9VD91"/>
<name>L9VD91_NATMM</name>
<reference evidence="1 2" key="1">
    <citation type="journal article" date="2014" name="PLoS Genet.">
        <title>Phylogenetically driven sequencing of extremely halophilic archaea reveals strategies for static and dynamic osmo-response.</title>
        <authorList>
            <person name="Becker E.A."/>
            <person name="Seitzer P.M."/>
            <person name="Tritt A."/>
            <person name="Larsen D."/>
            <person name="Krusor M."/>
            <person name="Yao A.I."/>
            <person name="Wu D."/>
            <person name="Madern D."/>
            <person name="Eisen J.A."/>
            <person name="Darling A.E."/>
            <person name="Facciotti M.T."/>
        </authorList>
    </citation>
    <scope>NUCLEOTIDE SEQUENCE [LARGE SCALE GENOMIC DNA]</scope>
    <source>
        <strain evidence="2">ATCC 43099 / DSM 3394 / CCM 3739 / CIP 104546 / IAM 13178 / JCM 8861 / NBRC 102185 / NCIMB 2190 / MS3</strain>
    </source>
</reference>
<dbReference type="EMBL" id="AOHS01000007">
    <property type="protein sequence ID" value="ELY34333.1"/>
    <property type="molecule type" value="Genomic_DNA"/>
</dbReference>
<dbReference type="Proteomes" id="UP000011543">
    <property type="component" value="Unassembled WGS sequence"/>
</dbReference>
<evidence type="ECO:0000313" key="1">
    <source>
        <dbReference type="EMBL" id="ELY34333.1"/>
    </source>
</evidence>
<gene>
    <name evidence="1" type="ORF">C500_00312</name>
</gene>
<sequence>MLTAAAVVTAAENDREFPQRTRDETKAMIDEGYVQELKIGGRWPYDSE</sequence>
<proteinExistence type="predicted"/>
<protein>
    <submittedName>
        <fullName evidence="1">Peptidase M28</fullName>
    </submittedName>
</protein>
<evidence type="ECO:0000313" key="2">
    <source>
        <dbReference type="Proteomes" id="UP000011543"/>
    </source>
</evidence>
<dbReference type="PATRIC" id="fig|547559.17.peg.55"/>
<organism evidence="1 2">
    <name type="scientific">Natrialba magadii (strain ATCC 43099 / DSM 3394 / CCM 3739 / CIP 104546 / IAM 13178 / JCM 8861 / NBRC 102185 / NCIMB 2190 / MS3)</name>
    <name type="common">Natronobacterium magadii</name>
    <dbReference type="NCBI Taxonomy" id="547559"/>
    <lineage>
        <taxon>Archaea</taxon>
        <taxon>Methanobacteriati</taxon>
        <taxon>Methanobacteriota</taxon>
        <taxon>Stenosarchaea group</taxon>
        <taxon>Halobacteria</taxon>
        <taxon>Halobacteriales</taxon>
        <taxon>Natrialbaceae</taxon>
        <taxon>Natrialba</taxon>
    </lineage>
</organism>
<accession>L9VD91</accession>
<comment type="caution">
    <text evidence="1">The sequence shown here is derived from an EMBL/GenBank/DDBJ whole genome shotgun (WGS) entry which is preliminary data.</text>
</comment>